<gene>
    <name evidence="2" type="ORF">B6N23_13755</name>
</gene>
<reference evidence="2 3" key="1">
    <citation type="submission" date="2023-08" db="EMBL/GenBank/DDBJ databases">
        <title>Transcriptome Analysis of Halomonas alkalicola CICC 11012s to Identify the Genes Involved in Alkaline Tolerances.</title>
        <authorList>
            <person name="Zhai L."/>
        </authorList>
    </citation>
    <scope>NUCLEOTIDE SEQUENCE [LARGE SCALE GENOMIC DNA]</scope>
    <source>
        <strain evidence="2 3">CICC 11012s</strain>
    </source>
</reference>
<accession>A0ABY9H2X1</accession>
<keyword evidence="3" id="KW-1185">Reference proteome</keyword>
<feature type="region of interest" description="Disordered" evidence="1">
    <location>
        <begin position="17"/>
        <end position="43"/>
    </location>
</feature>
<organism evidence="2 3">
    <name type="scientific">Halomonas alkalicola</name>
    <dbReference type="NCBI Taxonomy" id="1930622"/>
    <lineage>
        <taxon>Bacteria</taxon>
        <taxon>Pseudomonadati</taxon>
        <taxon>Pseudomonadota</taxon>
        <taxon>Gammaproteobacteria</taxon>
        <taxon>Oceanospirillales</taxon>
        <taxon>Halomonadaceae</taxon>
        <taxon>Halomonas</taxon>
    </lineage>
</organism>
<evidence type="ECO:0000313" key="3">
    <source>
        <dbReference type="Proteomes" id="UP001235344"/>
    </source>
</evidence>
<proteinExistence type="predicted"/>
<evidence type="ECO:0000256" key="1">
    <source>
        <dbReference type="SAM" id="MobiDB-lite"/>
    </source>
</evidence>
<sequence>MGKSLSPLQVTRWLNVDTRQDLQETDAKTAKRGAEAPLGPLGR</sequence>
<name>A0ABY9H2X1_9GAMM</name>
<dbReference type="EMBL" id="CP131913">
    <property type="protein sequence ID" value="WLI72812.1"/>
    <property type="molecule type" value="Genomic_DNA"/>
</dbReference>
<dbReference type="Proteomes" id="UP001235344">
    <property type="component" value="Chromosome"/>
</dbReference>
<feature type="compositionally biased region" description="Basic and acidic residues" evidence="1">
    <location>
        <begin position="18"/>
        <end position="34"/>
    </location>
</feature>
<evidence type="ECO:0000313" key="2">
    <source>
        <dbReference type="EMBL" id="WLI72812.1"/>
    </source>
</evidence>
<protein>
    <submittedName>
        <fullName evidence="2">Uncharacterized protein</fullName>
    </submittedName>
</protein>
<dbReference type="RefSeq" id="WP_305499889.1">
    <property type="nucleotide sequence ID" value="NZ_CP131913.1"/>
</dbReference>